<name>A0ABY4AGF8_9BURK</name>
<gene>
    <name evidence="2" type="ORF">INH39_22305</name>
</gene>
<reference evidence="2 3" key="1">
    <citation type="submission" date="2020-10" db="EMBL/GenBank/DDBJ databases">
        <title>Genome analysis of Massilia species.</title>
        <authorList>
            <person name="Jung D.-H."/>
        </authorList>
    </citation>
    <scope>NUCLEOTIDE SEQUENCE [LARGE SCALE GENOMIC DNA]</scope>
    <source>
        <strain evidence="3">sipir</strain>
    </source>
</reference>
<dbReference type="InterPro" id="IPR029058">
    <property type="entry name" value="AB_hydrolase_fold"/>
</dbReference>
<dbReference type="EMBL" id="CP063361">
    <property type="protein sequence ID" value="UOD33517.1"/>
    <property type="molecule type" value="Genomic_DNA"/>
</dbReference>
<dbReference type="Gene3D" id="3.40.50.1820">
    <property type="entry name" value="alpha/beta hydrolase"/>
    <property type="match status" value="1"/>
</dbReference>
<protein>
    <recommendedName>
        <fullName evidence="4">Alpha/beta hydrolase</fullName>
    </recommendedName>
</protein>
<evidence type="ECO:0000313" key="3">
    <source>
        <dbReference type="Proteomes" id="UP000831532"/>
    </source>
</evidence>
<keyword evidence="3" id="KW-1185">Reference proteome</keyword>
<evidence type="ECO:0008006" key="4">
    <source>
        <dbReference type="Google" id="ProtNLM"/>
    </source>
</evidence>
<dbReference type="SUPFAM" id="SSF53474">
    <property type="entry name" value="alpha/beta-Hydrolases"/>
    <property type="match status" value="1"/>
</dbReference>
<proteinExistence type="predicted"/>
<dbReference type="Proteomes" id="UP000831532">
    <property type="component" value="Chromosome"/>
</dbReference>
<evidence type="ECO:0000313" key="2">
    <source>
        <dbReference type="EMBL" id="UOD33517.1"/>
    </source>
</evidence>
<accession>A0ABY4AGF8</accession>
<sequence length="566" mass="62158">MPVDPAAKQGTVAQGFVTPKQDRTPQVLSIPPRRVLPIIFIPGIMGSNLRLSADRQRELGIDNNIAWRPDHAAVSASGYNDSPIERQRRLDPMATEVDIYDPAGNATGDVDETADERNEEVNPKSLSMGYGRLASGPVIKDDPYGAKERKSAAQKARARGWGEVYYGSYKAVLSLCEEVLNASFLYQRLDPWVERYIVTKAPSEWEAHTAPALAPLGEDLTREALKGCFFPVHAMGYNWLKGNGESGTVIAGRIDALMKRYQTDGYQCEKVILVTHSMGGLVARAVIHPKFGGFNDKVLGIVHGVMPAIGAAAAYRRVRCGFEGSGIVVGVVGAYGFHVTPVLGNAQGGLELLPSCDYGRNWLKVRANGNTLMSLPARGDPYEEIYKVRGKWYNLLREEWINPANADGPGFRRTCALLDRARDFHVAISATYHDQSYATYGADPERKAWHSVTWEIDKAARIGSVDALTIAEDNAQGVMFLVDPTLPVAEGKQAPRFTATLLAPSDPGDQTVPMFSADAQLRHGKFKGIFRQSGYEHQDSYKDDKVIRATLYSLIRIASTMTWSKP</sequence>
<evidence type="ECO:0000256" key="1">
    <source>
        <dbReference type="SAM" id="MobiDB-lite"/>
    </source>
</evidence>
<feature type="region of interest" description="Disordered" evidence="1">
    <location>
        <begin position="99"/>
        <end position="128"/>
    </location>
</feature>
<organism evidence="2 3">
    <name type="scientific">Massilia violaceinigra</name>
    <dbReference type="NCBI Taxonomy" id="2045208"/>
    <lineage>
        <taxon>Bacteria</taxon>
        <taxon>Pseudomonadati</taxon>
        <taxon>Pseudomonadota</taxon>
        <taxon>Betaproteobacteria</taxon>
        <taxon>Burkholderiales</taxon>
        <taxon>Oxalobacteraceae</taxon>
        <taxon>Telluria group</taxon>
        <taxon>Massilia</taxon>
    </lineage>
</organism>